<accession>A0ABQ6CNF0</accession>
<evidence type="ECO:0000256" key="1">
    <source>
        <dbReference type="SAM" id="SignalP"/>
    </source>
</evidence>
<sequence>MLNHAIRIALASAFACLAATTIARADCESDMNQLEKALQTPNLSTAAKAALEEAKTRSVAALKKDDDAACHKAIETGLKKAGIPMQ</sequence>
<feature type="chain" id="PRO_5046970044" description="Secreted protein" evidence="1">
    <location>
        <begin position="26"/>
        <end position="86"/>
    </location>
</feature>
<organism evidence="2 3">
    <name type="scientific">Labrys miyagiensis</name>
    <dbReference type="NCBI Taxonomy" id="346912"/>
    <lineage>
        <taxon>Bacteria</taxon>
        <taxon>Pseudomonadati</taxon>
        <taxon>Pseudomonadota</taxon>
        <taxon>Alphaproteobacteria</taxon>
        <taxon>Hyphomicrobiales</taxon>
        <taxon>Xanthobacteraceae</taxon>
        <taxon>Labrys</taxon>
    </lineage>
</organism>
<dbReference type="EMBL" id="BSPC01000054">
    <property type="protein sequence ID" value="GLS21853.1"/>
    <property type="molecule type" value="Genomic_DNA"/>
</dbReference>
<keyword evidence="3" id="KW-1185">Reference proteome</keyword>
<evidence type="ECO:0000313" key="2">
    <source>
        <dbReference type="EMBL" id="GLS21853.1"/>
    </source>
</evidence>
<comment type="caution">
    <text evidence="2">The sequence shown here is derived from an EMBL/GenBank/DDBJ whole genome shotgun (WGS) entry which is preliminary data.</text>
</comment>
<dbReference type="RefSeq" id="WP_284314848.1">
    <property type="nucleotide sequence ID" value="NZ_BSPC01000054.1"/>
</dbReference>
<evidence type="ECO:0008006" key="4">
    <source>
        <dbReference type="Google" id="ProtNLM"/>
    </source>
</evidence>
<protein>
    <recommendedName>
        <fullName evidence="4">Secreted protein</fullName>
    </recommendedName>
</protein>
<keyword evidence="1" id="KW-0732">Signal</keyword>
<gene>
    <name evidence="2" type="ORF">GCM10007874_48700</name>
</gene>
<proteinExistence type="predicted"/>
<feature type="signal peptide" evidence="1">
    <location>
        <begin position="1"/>
        <end position="25"/>
    </location>
</feature>
<dbReference type="Proteomes" id="UP001156882">
    <property type="component" value="Unassembled WGS sequence"/>
</dbReference>
<evidence type="ECO:0000313" key="3">
    <source>
        <dbReference type="Proteomes" id="UP001156882"/>
    </source>
</evidence>
<reference evidence="3" key="1">
    <citation type="journal article" date="2019" name="Int. J. Syst. Evol. Microbiol.">
        <title>The Global Catalogue of Microorganisms (GCM) 10K type strain sequencing project: providing services to taxonomists for standard genome sequencing and annotation.</title>
        <authorList>
            <consortium name="The Broad Institute Genomics Platform"/>
            <consortium name="The Broad Institute Genome Sequencing Center for Infectious Disease"/>
            <person name="Wu L."/>
            <person name="Ma J."/>
        </authorList>
    </citation>
    <scope>NUCLEOTIDE SEQUENCE [LARGE SCALE GENOMIC DNA]</scope>
    <source>
        <strain evidence="3">NBRC 101365</strain>
    </source>
</reference>
<name>A0ABQ6CNF0_9HYPH</name>